<evidence type="ECO:0000256" key="3">
    <source>
        <dbReference type="ARBA" id="ARBA00022679"/>
    </source>
</evidence>
<keyword evidence="3 17" id="KW-0808">Transferase</keyword>
<evidence type="ECO:0000256" key="16">
    <source>
        <dbReference type="SAM" id="Phobius"/>
    </source>
</evidence>
<evidence type="ECO:0000256" key="5">
    <source>
        <dbReference type="ARBA" id="ARBA00022960"/>
    </source>
</evidence>
<dbReference type="RefSeq" id="WP_146508032.1">
    <property type="nucleotide sequence ID" value="NZ_SIHI01000001.1"/>
</dbReference>
<gene>
    <name evidence="17" type="primary">mrdB</name>
    <name evidence="17" type="ORF">KOR42_13290</name>
</gene>
<evidence type="ECO:0000256" key="7">
    <source>
        <dbReference type="ARBA" id="ARBA00022989"/>
    </source>
</evidence>
<dbReference type="Proteomes" id="UP000317243">
    <property type="component" value="Unassembled WGS sequence"/>
</dbReference>
<dbReference type="Pfam" id="PF01098">
    <property type="entry name" value="FTSW_RODA_SPOVE"/>
    <property type="match status" value="1"/>
</dbReference>
<dbReference type="PANTHER" id="PTHR30474">
    <property type="entry name" value="CELL CYCLE PROTEIN"/>
    <property type="match status" value="1"/>
</dbReference>
<keyword evidence="2" id="KW-0328">Glycosyltransferase</keyword>
<evidence type="ECO:0000256" key="11">
    <source>
        <dbReference type="ARBA" id="ARBA00038053"/>
    </source>
</evidence>
<keyword evidence="18" id="KW-1185">Reference proteome</keyword>
<evidence type="ECO:0000256" key="13">
    <source>
        <dbReference type="ARBA" id="ARBA00041418"/>
    </source>
</evidence>
<feature type="transmembrane region" description="Helical" evidence="16">
    <location>
        <begin position="340"/>
        <end position="360"/>
    </location>
</feature>
<dbReference type="PANTHER" id="PTHR30474:SF2">
    <property type="entry name" value="PEPTIDOGLYCAN GLYCOSYLTRANSFERASE FTSW-RELATED"/>
    <property type="match status" value="1"/>
</dbReference>
<keyword evidence="5" id="KW-0133">Cell shape</keyword>
<evidence type="ECO:0000313" key="17">
    <source>
        <dbReference type="EMBL" id="TWT57961.1"/>
    </source>
</evidence>
<dbReference type="PROSITE" id="PS00428">
    <property type="entry name" value="FTSW_RODA_SPOVE"/>
    <property type="match status" value="1"/>
</dbReference>
<evidence type="ECO:0000256" key="9">
    <source>
        <dbReference type="ARBA" id="ARBA00032370"/>
    </source>
</evidence>
<dbReference type="EMBL" id="SIHI01000001">
    <property type="protein sequence ID" value="TWT57961.1"/>
    <property type="molecule type" value="Genomic_DNA"/>
</dbReference>
<accession>A0A5C5X6J0</accession>
<dbReference type="InterPro" id="IPR018365">
    <property type="entry name" value="Cell_cycle_FtsW-rel_CS"/>
</dbReference>
<comment type="catalytic activity">
    <reaction evidence="15">
        <text>[GlcNAc-(1-&gt;4)-Mur2Ac(oyl-L-Ala-gamma-D-Glu-L-Lys-D-Ala-D-Ala)](n)-di-trans,octa-cis-undecaprenyl diphosphate + beta-D-GlcNAc-(1-&gt;4)-Mur2Ac(oyl-L-Ala-gamma-D-Glu-L-Lys-D-Ala-D-Ala)-di-trans,octa-cis-undecaprenyl diphosphate = [GlcNAc-(1-&gt;4)-Mur2Ac(oyl-L-Ala-gamma-D-Glu-L-Lys-D-Ala-D-Ala)](n+1)-di-trans,octa-cis-undecaprenyl diphosphate + di-trans,octa-cis-undecaprenyl diphosphate + H(+)</text>
        <dbReference type="Rhea" id="RHEA:23708"/>
        <dbReference type="Rhea" id="RHEA-COMP:9602"/>
        <dbReference type="Rhea" id="RHEA-COMP:9603"/>
        <dbReference type="ChEBI" id="CHEBI:15378"/>
        <dbReference type="ChEBI" id="CHEBI:58405"/>
        <dbReference type="ChEBI" id="CHEBI:60033"/>
        <dbReference type="ChEBI" id="CHEBI:78435"/>
        <dbReference type="EC" id="2.4.99.28"/>
    </reaction>
</comment>
<keyword evidence="6" id="KW-0573">Peptidoglycan synthesis</keyword>
<dbReference type="GO" id="GO:0005886">
    <property type="term" value="C:plasma membrane"/>
    <property type="evidence" value="ECO:0007669"/>
    <property type="project" value="TreeGrafter"/>
</dbReference>
<dbReference type="EC" id="2.4.99.28" evidence="14"/>
<evidence type="ECO:0000256" key="2">
    <source>
        <dbReference type="ARBA" id="ARBA00022676"/>
    </source>
</evidence>
<dbReference type="InterPro" id="IPR001182">
    <property type="entry name" value="FtsW/RodA"/>
</dbReference>
<evidence type="ECO:0000313" key="18">
    <source>
        <dbReference type="Proteomes" id="UP000317243"/>
    </source>
</evidence>
<feature type="transmembrane region" description="Helical" evidence="16">
    <location>
        <begin position="70"/>
        <end position="88"/>
    </location>
</feature>
<evidence type="ECO:0000256" key="4">
    <source>
        <dbReference type="ARBA" id="ARBA00022692"/>
    </source>
</evidence>
<dbReference type="GO" id="GO:0008955">
    <property type="term" value="F:peptidoglycan glycosyltransferase activity"/>
    <property type="evidence" value="ECO:0007669"/>
    <property type="project" value="UniProtKB-EC"/>
</dbReference>
<dbReference type="GO" id="GO:0009252">
    <property type="term" value="P:peptidoglycan biosynthetic process"/>
    <property type="evidence" value="ECO:0007669"/>
    <property type="project" value="UniProtKB-KW"/>
</dbReference>
<feature type="transmembrane region" description="Helical" evidence="16">
    <location>
        <begin position="304"/>
        <end position="328"/>
    </location>
</feature>
<evidence type="ECO:0000256" key="10">
    <source>
        <dbReference type="ARBA" id="ARBA00033270"/>
    </source>
</evidence>
<dbReference type="AlphaFoldDB" id="A0A5C5X6J0"/>
<name>A0A5C5X6J0_9PLAN</name>
<keyword evidence="7 16" id="KW-1133">Transmembrane helix</keyword>
<comment type="similarity">
    <text evidence="11">Belongs to the SEDS family. FtsW subfamily.</text>
</comment>
<proteinExistence type="inferred from homology"/>
<sequence>MHQGRSIHWPILLIPVVALALTGLGFTGIQRGDELVGSSGLATRQVFWMGIALIGGTVSLTVPYRLLKDWAYPALIVSVVLLVAVYFFPPRNGSRRWISLGAFNLQPSELTKLAYILAMSRYLMFQKHHRTIRGLILPFAMTAIPVLLILREPDLGTSIVFIPVLMVQLFVAGARGRHLLAAILIGVLLAPVLWSAMSLEQKSRVTSVFLQSDGGSPQTGDGYHLWQAKQMLALGGPWGSYYDGMPVDDPTAYRLPAGRTDFVFCLIGEQWGLMGTLGVLALFALFSLAGLQVAARTRDPFGRLVASGIVAMIMTQVLVNTAMTVGLAPITGLTLPMLSYGGSSLVVTGLFLALLINIGLRPGYDLTGQPFQFDDALASSSSHSS</sequence>
<feature type="transmembrane region" description="Helical" evidence="16">
    <location>
        <begin position="155"/>
        <end position="172"/>
    </location>
</feature>
<feature type="transmembrane region" description="Helical" evidence="16">
    <location>
        <begin position="179"/>
        <end position="197"/>
    </location>
</feature>
<comment type="subcellular location">
    <subcellularLocation>
        <location evidence="1">Membrane</location>
        <topology evidence="1">Multi-pass membrane protein</topology>
    </subcellularLocation>
</comment>
<evidence type="ECO:0000256" key="12">
    <source>
        <dbReference type="ARBA" id="ARBA00041185"/>
    </source>
</evidence>
<organism evidence="17 18">
    <name type="scientific">Thalassoglobus neptunius</name>
    <dbReference type="NCBI Taxonomy" id="1938619"/>
    <lineage>
        <taxon>Bacteria</taxon>
        <taxon>Pseudomonadati</taxon>
        <taxon>Planctomycetota</taxon>
        <taxon>Planctomycetia</taxon>
        <taxon>Planctomycetales</taxon>
        <taxon>Planctomycetaceae</taxon>
        <taxon>Thalassoglobus</taxon>
    </lineage>
</organism>
<evidence type="ECO:0000256" key="15">
    <source>
        <dbReference type="ARBA" id="ARBA00049902"/>
    </source>
</evidence>
<dbReference type="GO" id="GO:0032153">
    <property type="term" value="C:cell division site"/>
    <property type="evidence" value="ECO:0007669"/>
    <property type="project" value="TreeGrafter"/>
</dbReference>
<feature type="transmembrane region" description="Helical" evidence="16">
    <location>
        <begin position="271"/>
        <end position="292"/>
    </location>
</feature>
<evidence type="ECO:0000256" key="1">
    <source>
        <dbReference type="ARBA" id="ARBA00004141"/>
    </source>
</evidence>
<dbReference type="OrthoDB" id="9812661at2"/>
<keyword evidence="8 16" id="KW-0472">Membrane</keyword>
<dbReference type="GO" id="GO:0008360">
    <property type="term" value="P:regulation of cell shape"/>
    <property type="evidence" value="ECO:0007669"/>
    <property type="project" value="UniProtKB-KW"/>
</dbReference>
<evidence type="ECO:0000256" key="8">
    <source>
        <dbReference type="ARBA" id="ARBA00023136"/>
    </source>
</evidence>
<dbReference type="GO" id="GO:0015648">
    <property type="term" value="F:lipid-linked peptidoglycan transporter activity"/>
    <property type="evidence" value="ECO:0007669"/>
    <property type="project" value="TreeGrafter"/>
</dbReference>
<evidence type="ECO:0000256" key="6">
    <source>
        <dbReference type="ARBA" id="ARBA00022984"/>
    </source>
</evidence>
<dbReference type="GO" id="GO:0051301">
    <property type="term" value="P:cell division"/>
    <property type="evidence" value="ECO:0007669"/>
    <property type="project" value="InterPro"/>
</dbReference>
<protein>
    <recommendedName>
        <fullName evidence="12">Probable peptidoglycan glycosyltransferase FtsW</fullName>
        <ecNumber evidence="14">2.4.99.28</ecNumber>
    </recommendedName>
    <alternativeName>
        <fullName evidence="13">Cell division protein FtsW</fullName>
    </alternativeName>
    <alternativeName>
        <fullName evidence="10">Cell wall polymerase</fullName>
    </alternativeName>
    <alternativeName>
        <fullName evidence="9">Peptidoglycan polymerase</fullName>
    </alternativeName>
</protein>
<keyword evidence="4 16" id="KW-0812">Transmembrane</keyword>
<feature type="transmembrane region" description="Helical" evidence="16">
    <location>
        <begin position="131"/>
        <end position="149"/>
    </location>
</feature>
<feature type="transmembrane region" description="Helical" evidence="16">
    <location>
        <begin position="6"/>
        <end position="26"/>
    </location>
</feature>
<evidence type="ECO:0000256" key="14">
    <source>
        <dbReference type="ARBA" id="ARBA00044770"/>
    </source>
</evidence>
<reference evidence="17 18" key="1">
    <citation type="submission" date="2019-02" db="EMBL/GenBank/DDBJ databases">
        <title>Deep-cultivation of Planctomycetes and their phenomic and genomic characterization uncovers novel biology.</title>
        <authorList>
            <person name="Wiegand S."/>
            <person name="Jogler M."/>
            <person name="Boedeker C."/>
            <person name="Pinto D."/>
            <person name="Vollmers J."/>
            <person name="Rivas-Marin E."/>
            <person name="Kohn T."/>
            <person name="Peeters S.H."/>
            <person name="Heuer A."/>
            <person name="Rast P."/>
            <person name="Oberbeckmann S."/>
            <person name="Bunk B."/>
            <person name="Jeske O."/>
            <person name="Meyerdierks A."/>
            <person name="Storesund J.E."/>
            <person name="Kallscheuer N."/>
            <person name="Luecker S."/>
            <person name="Lage O.M."/>
            <person name="Pohl T."/>
            <person name="Merkel B.J."/>
            <person name="Hornburger P."/>
            <person name="Mueller R.-W."/>
            <person name="Bruemmer F."/>
            <person name="Labrenz M."/>
            <person name="Spormann A.M."/>
            <person name="Op Den Camp H."/>
            <person name="Overmann J."/>
            <person name="Amann R."/>
            <person name="Jetten M.S.M."/>
            <person name="Mascher T."/>
            <person name="Medema M.H."/>
            <person name="Devos D.P."/>
            <person name="Kaster A.-K."/>
            <person name="Ovreas L."/>
            <person name="Rohde M."/>
            <person name="Galperin M.Y."/>
            <person name="Jogler C."/>
        </authorList>
    </citation>
    <scope>NUCLEOTIDE SEQUENCE [LARGE SCALE GENOMIC DNA]</scope>
    <source>
        <strain evidence="17 18">KOR42</strain>
    </source>
</reference>
<comment type="caution">
    <text evidence="17">The sequence shown here is derived from an EMBL/GenBank/DDBJ whole genome shotgun (WGS) entry which is preliminary data.</text>
</comment>